<comment type="caution">
    <text evidence="2">The sequence shown here is derived from an EMBL/GenBank/DDBJ whole genome shotgun (WGS) entry which is preliminary data.</text>
</comment>
<evidence type="ECO:0000313" key="3">
    <source>
        <dbReference type="Proteomes" id="UP001519460"/>
    </source>
</evidence>
<accession>A0ABD0LLK3</accession>
<protein>
    <submittedName>
        <fullName evidence="2">Uncharacterized protein</fullName>
    </submittedName>
</protein>
<keyword evidence="3" id="KW-1185">Reference proteome</keyword>
<dbReference type="Proteomes" id="UP001519460">
    <property type="component" value="Unassembled WGS sequence"/>
</dbReference>
<gene>
    <name evidence="2" type="ORF">BaRGS_00008668</name>
</gene>
<proteinExistence type="predicted"/>
<name>A0ABD0LLK3_9CAEN</name>
<feature type="region of interest" description="Disordered" evidence="1">
    <location>
        <begin position="154"/>
        <end position="183"/>
    </location>
</feature>
<evidence type="ECO:0000256" key="1">
    <source>
        <dbReference type="SAM" id="MobiDB-lite"/>
    </source>
</evidence>
<feature type="non-terminal residue" evidence="2">
    <location>
        <position position="1"/>
    </location>
</feature>
<feature type="non-terminal residue" evidence="2">
    <location>
        <position position="183"/>
    </location>
</feature>
<organism evidence="2 3">
    <name type="scientific">Batillaria attramentaria</name>
    <dbReference type="NCBI Taxonomy" id="370345"/>
    <lineage>
        <taxon>Eukaryota</taxon>
        <taxon>Metazoa</taxon>
        <taxon>Spiralia</taxon>
        <taxon>Lophotrochozoa</taxon>
        <taxon>Mollusca</taxon>
        <taxon>Gastropoda</taxon>
        <taxon>Caenogastropoda</taxon>
        <taxon>Sorbeoconcha</taxon>
        <taxon>Cerithioidea</taxon>
        <taxon>Batillariidae</taxon>
        <taxon>Batillaria</taxon>
    </lineage>
</organism>
<evidence type="ECO:0000313" key="2">
    <source>
        <dbReference type="EMBL" id="KAK7500121.1"/>
    </source>
</evidence>
<dbReference type="EMBL" id="JACVVK020000039">
    <property type="protein sequence ID" value="KAK7500121.1"/>
    <property type="molecule type" value="Genomic_DNA"/>
</dbReference>
<dbReference type="AlphaFoldDB" id="A0ABD0LLK3"/>
<reference evidence="2 3" key="1">
    <citation type="journal article" date="2023" name="Sci. Data">
        <title>Genome assembly of the Korean intertidal mud-creeper Batillaria attramentaria.</title>
        <authorList>
            <person name="Patra A.K."/>
            <person name="Ho P.T."/>
            <person name="Jun S."/>
            <person name="Lee S.J."/>
            <person name="Kim Y."/>
            <person name="Won Y.J."/>
        </authorList>
    </citation>
    <scope>NUCLEOTIDE SEQUENCE [LARGE SCALE GENOMIC DNA]</scope>
    <source>
        <strain evidence="2">Wonlab-2016</strain>
    </source>
</reference>
<sequence length="183" mass="19712">ADYSASPVQNSTEDSRSATRIDLRIETRTDSFGVNLVQIRSTLVGLRRRSAIGSCGAEYYFRDKTRLSATTTTGGARAQGSASALSKRYSMISGELRSECTGIKVQHTRVWVSKVQPRQMALVIDWIWPPDTPVQIASKEHLSGSLLCTFSSAADRGPSASAGGLARPKDIGMQTAGSKTFPL</sequence>